<name>A0A940PA06_9ENTE</name>
<dbReference type="InterPro" id="IPR016181">
    <property type="entry name" value="Acyl_CoA_acyltransferase"/>
</dbReference>
<reference evidence="2" key="1">
    <citation type="submission" date="2020-12" db="EMBL/GenBank/DDBJ databases">
        <title>Vagococcus allomyrinae sp. nov. and Enterococcus lavae sp. nov., isolated from the larvae of Allomyrina dichotoma.</title>
        <authorList>
            <person name="Lee S.D."/>
        </authorList>
    </citation>
    <scope>NUCLEOTIDE SEQUENCE</scope>
    <source>
        <strain evidence="2">BWB3-3</strain>
    </source>
</reference>
<dbReference type="Proteomes" id="UP000674938">
    <property type="component" value="Unassembled WGS sequence"/>
</dbReference>
<dbReference type="InterPro" id="IPR000182">
    <property type="entry name" value="GNAT_dom"/>
</dbReference>
<dbReference type="PROSITE" id="PS51186">
    <property type="entry name" value="GNAT"/>
    <property type="match status" value="1"/>
</dbReference>
<protein>
    <submittedName>
        <fullName evidence="2">GNAT family N-acetyltransferase</fullName>
    </submittedName>
</protein>
<dbReference type="AlphaFoldDB" id="A0A940PA06"/>
<gene>
    <name evidence="2" type="ORF">I6N95_09220</name>
</gene>
<evidence type="ECO:0000313" key="3">
    <source>
        <dbReference type="Proteomes" id="UP000674938"/>
    </source>
</evidence>
<dbReference type="GO" id="GO:0016747">
    <property type="term" value="F:acyltransferase activity, transferring groups other than amino-acyl groups"/>
    <property type="evidence" value="ECO:0007669"/>
    <property type="project" value="InterPro"/>
</dbReference>
<dbReference type="Pfam" id="PF00583">
    <property type="entry name" value="Acetyltransf_1"/>
    <property type="match status" value="1"/>
</dbReference>
<proteinExistence type="predicted"/>
<accession>A0A940PA06</accession>
<organism evidence="2 3">
    <name type="scientific">Vagococcus allomyrinae</name>
    <dbReference type="NCBI Taxonomy" id="2794353"/>
    <lineage>
        <taxon>Bacteria</taxon>
        <taxon>Bacillati</taxon>
        <taxon>Bacillota</taxon>
        <taxon>Bacilli</taxon>
        <taxon>Lactobacillales</taxon>
        <taxon>Enterococcaceae</taxon>
        <taxon>Vagococcus</taxon>
    </lineage>
</organism>
<sequence>MTDITCHTFDSSMIADCVALYQKVYAQPPWNESWHSTQPIFEFFHNHLINNYFMGYVAKRGTTIVGVSIGFSKPWIGGMEYYIDEFFIDTDHHRQGVGSKLMAHIKAECRLRQHSALILNTQQDFPAQVFYEKNGFSVEKGLIILASSV</sequence>
<evidence type="ECO:0000259" key="1">
    <source>
        <dbReference type="PROSITE" id="PS51186"/>
    </source>
</evidence>
<evidence type="ECO:0000313" key="2">
    <source>
        <dbReference type="EMBL" id="MBP1041184.1"/>
    </source>
</evidence>
<dbReference type="RefSeq" id="WP_209526885.1">
    <property type="nucleotide sequence ID" value="NZ_JAEEGA010000005.1"/>
</dbReference>
<keyword evidence="3" id="KW-1185">Reference proteome</keyword>
<comment type="caution">
    <text evidence="2">The sequence shown here is derived from an EMBL/GenBank/DDBJ whole genome shotgun (WGS) entry which is preliminary data.</text>
</comment>
<dbReference type="SUPFAM" id="SSF55729">
    <property type="entry name" value="Acyl-CoA N-acyltransferases (Nat)"/>
    <property type="match status" value="1"/>
</dbReference>
<feature type="domain" description="N-acetyltransferase" evidence="1">
    <location>
        <begin position="4"/>
        <end position="149"/>
    </location>
</feature>
<dbReference type="Gene3D" id="3.40.630.30">
    <property type="match status" value="1"/>
</dbReference>
<dbReference type="CDD" id="cd04301">
    <property type="entry name" value="NAT_SF"/>
    <property type="match status" value="1"/>
</dbReference>
<dbReference type="EMBL" id="JAEEGA010000005">
    <property type="protein sequence ID" value="MBP1041184.1"/>
    <property type="molecule type" value="Genomic_DNA"/>
</dbReference>